<reference evidence="1" key="1">
    <citation type="submission" date="2018-02" db="EMBL/GenBank/DDBJ databases">
        <title>Rhizophora mucronata_Transcriptome.</title>
        <authorList>
            <person name="Meera S.P."/>
            <person name="Sreeshan A."/>
            <person name="Augustine A."/>
        </authorList>
    </citation>
    <scope>NUCLEOTIDE SEQUENCE</scope>
    <source>
        <tissue evidence="1">Leaf</tissue>
    </source>
</reference>
<dbReference type="EMBL" id="GGEC01015764">
    <property type="protein sequence ID" value="MBW96247.1"/>
    <property type="molecule type" value="Transcribed_RNA"/>
</dbReference>
<dbReference type="AlphaFoldDB" id="A0A2P2JS02"/>
<evidence type="ECO:0000313" key="1">
    <source>
        <dbReference type="EMBL" id="MBW96247.1"/>
    </source>
</evidence>
<accession>A0A2P2JS02</accession>
<proteinExistence type="predicted"/>
<organism evidence="1">
    <name type="scientific">Rhizophora mucronata</name>
    <name type="common">Asiatic mangrove</name>
    <dbReference type="NCBI Taxonomy" id="61149"/>
    <lineage>
        <taxon>Eukaryota</taxon>
        <taxon>Viridiplantae</taxon>
        <taxon>Streptophyta</taxon>
        <taxon>Embryophyta</taxon>
        <taxon>Tracheophyta</taxon>
        <taxon>Spermatophyta</taxon>
        <taxon>Magnoliopsida</taxon>
        <taxon>eudicotyledons</taxon>
        <taxon>Gunneridae</taxon>
        <taxon>Pentapetalae</taxon>
        <taxon>rosids</taxon>
        <taxon>fabids</taxon>
        <taxon>Malpighiales</taxon>
        <taxon>Rhizophoraceae</taxon>
        <taxon>Rhizophora</taxon>
    </lineage>
</organism>
<sequence>MAQILVQDANNYGRDRSINDGIKNTTPICQC</sequence>
<name>A0A2P2JS02_RHIMU</name>
<protein>
    <submittedName>
        <fullName evidence="1">Uncharacterized protein MANES_09G123600</fullName>
    </submittedName>
</protein>